<evidence type="ECO:0000313" key="11">
    <source>
        <dbReference type="Proteomes" id="UP000093309"/>
    </source>
</evidence>
<keyword evidence="8" id="KW-0234">DNA repair</keyword>
<name>A0A1C1A1E9_9BACL</name>
<keyword evidence="6" id="KW-0378">Hydrolase</keyword>
<dbReference type="InterPro" id="IPR013022">
    <property type="entry name" value="Xyl_isomerase-like_TIM-brl"/>
</dbReference>
<evidence type="ECO:0000256" key="3">
    <source>
        <dbReference type="ARBA" id="ARBA00022722"/>
    </source>
</evidence>
<dbReference type="Pfam" id="PF01261">
    <property type="entry name" value="AP_endonuc_2"/>
    <property type="match status" value="1"/>
</dbReference>
<dbReference type="InterPro" id="IPR001719">
    <property type="entry name" value="AP_endonuc_2"/>
</dbReference>
<dbReference type="SMART" id="SM00518">
    <property type="entry name" value="AP2Ec"/>
    <property type="match status" value="1"/>
</dbReference>
<dbReference type="InterPro" id="IPR018246">
    <property type="entry name" value="AP_endonuc_F2_Zn_BS"/>
</dbReference>
<evidence type="ECO:0000256" key="7">
    <source>
        <dbReference type="ARBA" id="ARBA00022833"/>
    </source>
</evidence>
<evidence type="ECO:0000256" key="2">
    <source>
        <dbReference type="ARBA" id="ARBA00005340"/>
    </source>
</evidence>
<accession>A0A1C1A1E9</accession>
<comment type="similarity">
    <text evidence="2">Belongs to the AP endonuclease 2 family.</text>
</comment>
<reference evidence="11" key="1">
    <citation type="submission" date="2016-05" db="EMBL/GenBank/DDBJ databases">
        <title>Paenibacillus oryzae. sp. nov., isolated from the rice root.</title>
        <authorList>
            <person name="Zhang J."/>
            <person name="Zhang X."/>
        </authorList>
    </citation>
    <scope>NUCLEOTIDE SEQUENCE [LARGE SCALE GENOMIC DNA]</scope>
    <source>
        <strain evidence="11">KCTC13222</strain>
    </source>
</reference>
<dbReference type="Gene3D" id="3.20.20.150">
    <property type="entry name" value="Divalent-metal-dependent TIM barrel enzymes"/>
    <property type="match status" value="1"/>
</dbReference>
<dbReference type="GO" id="GO:0003906">
    <property type="term" value="F:DNA-(apurinic or apyrimidinic site) endonuclease activity"/>
    <property type="evidence" value="ECO:0007669"/>
    <property type="project" value="TreeGrafter"/>
</dbReference>
<keyword evidence="10" id="KW-0255">Endonuclease</keyword>
<evidence type="ECO:0000256" key="6">
    <source>
        <dbReference type="ARBA" id="ARBA00022801"/>
    </source>
</evidence>
<dbReference type="PROSITE" id="PS51432">
    <property type="entry name" value="AP_NUCLEASE_F2_4"/>
    <property type="match status" value="1"/>
</dbReference>
<dbReference type="GO" id="GO:0008270">
    <property type="term" value="F:zinc ion binding"/>
    <property type="evidence" value="ECO:0007669"/>
    <property type="project" value="InterPro"/>
</dbReference>
<dbReference type="CDD" id="cd00019">
    <property type="entry name" value="AP2Ec"/>
    <property type="match status" value="1"/>
</dbReference>
<evidence type="ECO:0000256" key="5">
    <source>
        <dbReference type="ARBA" id="ARBA00022763"/>
    </source>
</evidence>
<comment type="cofactor">
    <cofactor evidence="1">
        <name>Zn(2+)</name>
        <dbReference type="ChEBI" id="CHEBI:29105"/>
    </cofactor>
</comment>
<dbReference type="PROSITE" id="PS00731">
    <property type="entry name" value="AP_NUCLEASE_F2_3"/>
    <property type="match status" value="1"/>
</dbReference>
<dbReference type="PROSITE" id="PS00730">
    <property type="entry name" value="AP_NUCLEASE_F2_2"/>
    <property type="match status" value="1"/>
</dbReference>
<dbReference type="EMBL" id="LYPC01000020">
    <property type="protein sequence ID" value="OCT14270.1"/>
    <property type="molecule type" value="Genomic_DNA"/>
</dbReference>
<dbReference type="STRING" id="512399.A8709_25925"/>
<keyword evidence="11" id="KW-1185">Reference proteome</keyword>
<dbReference type="PANTHER" id="PTHR21445:SF0">
    <property type="entry name" value="APURINIC-APYRIMIDINIC ENDONUCLEASE"/>
    <property type="match status" value="1"/>
</dbReference>
<dbReference type="PANTHER" id="PTHR21445">
    <property type="entry name" value="ENDONUCLEASE IV ENDODEOXYRIBONUCLEASE IV"/>
    <property type="match status" value="1"/>
</dbReference>
<gene>
    <name evidence="10" type="ORF">A8709_25925</name>
</gene>
<dbReference type="GO" id="GO:0003677">
    <property type="term" value="F:DNA binding"/>
    <property type="evidence" value="ECO:0007669"/>
    <property type="project" value="InterPro"/>
</dbReference>
<keyword evidence="7" id="KW-0862">Zinc</keyword>
<feature type="domain" description="Xylose isomerase-like TIM barrel" evidence="9">
    <location>
        <begin position="20"/>
        <end position="268"/>
    </location>
</feature>
<dbReference type="GO" id="GO:0006284">
    <property type="term" value="P:base-excision repair"/>
    <property type="evidence" value="ECO:0007669"/>
    <property type="project" value="TreeGrafter"/>
</dbReference>
<proteinExistence type="inferred from homology"/>
<keyword evidence="3" id="KW-0540">Nuclease</keyword>
<protein>
    <submittedName>
        <fullName evidence="10">Endonuclease IV</fullName>
    </submittedName>
</protein>
<dbReference type="RefSeq" id="WP_065853121.1">
    <property type="nucleotide sequence ID" value="NZ_LYPC01000020.1"/>
</dbReference>
<dbReference type="NCBIfam" id="TIGR00587">
    <property type="entry name" value="nfo"/>
    <property type="match status" value="1"/>
</dbReference>
<evidence type="ECO:0000259" key="9">
    <source>
        <dbReference type="Pfam" id="PF01261"/>
    </source>
</evidence>
<evidence type="ECO:0000256" key="4">
    <source>
        <dbReference type="ARBA" id="ARBA00022723"/>
    </source>
</evidence>
<dbReference type="GO" id="GO:0008081">
    <property type="term" value="F:phosphoric diester hydrolase activity"/>
    <property type="evidence" value="ECO:0007669"/>
    <property type="project" value="TreeGrafter"/>
</dbReference>
<evidence type="ECO:0000313" key="10">
    <source>
        <dbReference type="EMBL" id="OCT14270.1"/>
    </source>
</evidence>
<dbReference type="InterPro" id="IPR036237">
    <property type="entry name" value="Xyl_isomerase-like_sf"/>
</dbReference>
<organism evidence="10 11">
    <name type="scientific">Paenibacillus pectinilyticus</name>
    <dbReference type="NCBI Taxonomy" id="512399"/>
    <lineage>
        <taxon>Bacteria</taxon>
        <taxon>Bacillati</taxon>
        <taxon>Bacillota</taxon>
        <taxon>Bacilli</taxon>
        <taxon>Bacillales</taxon>
        <taxon>Paenibacillaceae</taxon>
        <taxon>Paenibacillus</taxon>
    </lineage>
</organism>
<comment type="caution">
    <text evidence="10">The sequence shown here is derived from an EMBL/GenBank/DDBJ whole genome shotgun (WGS) entry which is preliminary data.</text>
</comment>
<dbReference type="OrthoDB" id="9805666at2"/>
<dbReference type="AlphaFoldDB" id="A0A1C1A1E9"/>
<keyword evidence="4" id="KW-0479">Metal-binding</keyword>
<keyword evidence="5" id="KW-0227">DNA damage</keyword>
<evidence type="ECO:0000256" key="8">
    <source>
        <dbReference type="ARBA" id="ARBA00023204"/>
    </source>
</evidence>
<sequence length="286" mass="31240">MFIGAHVSTRGGYVNAAKTALSMGANAFQYFPMNPRSLATKVVNPKDTSACAQLCKENGILSIGHAPYALNPAVDETERELMVNLLKNGLDITNACGSIGLVVHFGKYTGIEPLQGYKNIIQCLNSATASYTGASLILLENQAGEGSQLGLTMEEMVQVRKLCERPDKIGFCLDTCHAFASRLWQGSDWFELETRGAQLDYLPHLKAVHLNDSVHPLGSRRDRHANIGAGHITLAQFQELLASPFLQDIPIVLETGTGTDGTHREEIRLVNSLLERKCEDDSCILR</sequence>
<evidence type="ECO:0000256" key="1">
    <source>
        <dbReference type="ARBA" id="ARBA00001947"/>
    </source>
</evidence>
<dbReference type="SUPFAM" id="SSF51658">
    <property type="entry name" value="Xylose isomerase-like"/>
    <property type="match status" value="1"/>
</dbReference>
<dbReference type="Proteomes" id="UP000093309">
    <property type="component" value="Unassembled WGS sequence"/>
</dbReference>